<dbReference type="PANTHER" id="PTHR47269:SF3">
    <property type="entry name" value="PEPTIDYL-PROLYL CIS-TRANS ISOMERASE CYP21-3, MITOCHONDRIAL"/>
    <property type="match status" value="1"/>
</dbReference>
<keyword evidence="1" id="KW-1133">Transmembrane helix</keyword>
<organism evidence="2 3">
    <name type="scientific">Rubroshorea leprosula</name>
    <dbReference type="NCBI Taxonomy" id="152421"/>
    <lineage>
        <taxon>Eukaryota</taxon>
        <taxon>Viridiplantae</taxon>
        <taxon>Streptophyta</taxon>
        <taxon>Embryophyta</taxon>
        <taxon>Tracheophyta</taxon>
        <taxon>Spermatophyta</taxon>
        <taxon>Magnoliopsida</taxon>
        <taxon>eudicotyledons</taxon>
        <taxon>Gunneridae</taxon>
        <taxon>Pentapetalae</taxon>
        <taxon>rosids</taxon>
        <taxon>malvids</taxon>
        <taxon>Malvales</taxon>
        <taxon>Dipterocarpaceae</taxon>
        <taxon>Rubroshorea</taxon>
    </lineage>
</organism>
<keyword evidence="1" id="KW-0472">Membrane</keyword>
<keyword evidence="3" id="KW-1185">Reference proteome</keyword>
<dbReference type="PANTHER" id="PTHR47269">
    <property type="entry name" value="PEPTIDYL-PROLYL CIS-TRANS ISOMERASE CYP21-4"/>
    <property type="match status" value="1"/>
</dbReference>
<comment type="caution">
    <text evidence="2">The sequence shown here is derived from an EMBL/GenBank/DDBJ whole genome shotgun (WGS) entry which is preliminary data.</text>
</comment>
<evidence type="ECO:0000256" key="1">
    <source>
        <dbReference type="SAM" id="Phobius"/>
    </source>
</evidence>
<dbReference type="EMBL" id="BPVZ01000001">
    <property type="protein sequence ID" value="GKU87037.1"/>
    <property type="molecule type" value="Genomic_DNA"/>
</dbReference>
<reference evidence="2 3" key="1">
    <citation type="journal article" date="2021" name="Commun. Biol.">
        <title>The genome of Shorea leprosula (Dipterocarpaceae) highlights the ecological relevance of drought in aseasonal tropical rainforests.</title>
        <authorList>
            <person name="Ng K.K.S."/>
            <person name="Kobayashi M.J."/>
            <person name="Fawcett J.A."/>
            <person name="Hatakeyama M."/>
            <person name="Paape T."/>
            <person name="Ng C.H."/>
            <person name="Ang C.C."/>
            <person name="Tnah L.H."/>
            <person name="Lee C.T."/>
            <person name="Nishiyama T."/>
            <person name="Sese J."/>
            <person name="O'Brien M.J."/>
            <person name="Copetti D."/>
            <person name="Mohd Noor M.I."/>
            <person name="Ong R.C."/>
            <person name="Putra M."/>
            <person name="Sireger I.Z."/>
            <person name="Indrioko S."/>
            <person name="Kosugi Y."/>
            <person name="Izuno A."/>
            <person name="Isagi Y."/>
            <person name="Lee S.L."/>
            <person name="Shimizu K.K."/>
        </authorList>
    </citation>
    <scope>NUCLEOTIDE SEQUENCE [LARGE SCALE GENOMIC DNA]</scope>
    <source>
        <strain evidence="2">214</strain>
    </source>
</reference>
<keyword evidence="1" id="KW-0812">Transmembrane</keyword>
<name>A0AAV5HDY7_9ROSI</name>
<dbReference type="Proteomes" id="UP001054252">
    <property type="component" value="Unassembled WGS sequence"/>
</dbReference>
<accession>A0AAV5HDY7</accession>
<sequence length="104" mass="11713">MAKIKPQALLLQSKKKKGPNRISLTSIILSSLILVLTLYFLYATYRHWSPRSGMQMKSKAPVFKGDNSFVNMKKSNIPRFGVSFFVCQAGFSLQDSFFLASVCL</sequence>
<gene>
    <name evidence="2" type="ORF">SLEP1_g1493</name>
</gene>
<protein>
    <submittedName>
        <fullName evidence="2">Uncharacterized protein</fullName>
    </submittedName>
</protein>
<evidence type="ECO:0000313" key="2">
    <source>
        <dbReference type="EMBL" id="GKU87037.1"/>
    </source>
</evidence>
<proteinExistence type="predicted"/>
<feature type="transmembrane region" description="Helical" evidence="1">
    <location>
        <begin position="21"/>
        <end position="42"/>
    </location>
</feature>
<evidence type="ECO:0000313" key="3">
    <source>
        <dbReference type="Proteomes" id="UP001054252"/>
    </source>
</evidence>
<dbReference type="AlphaFoldDB" id="A0AAV5HDY7"/>